<gene>
    <name evidence="46" type="primary">FASN_13</name>
    <name evidence="46" type="ORF">g.173707</name>
</gene>
<comment type="catalytic activity">
    <reaction evidence="27">
        <text>(2E)-dodecenoyl-[ACP] + NADPH + H(+) = dodecanoyl-[ACP] + NADP(+)</text>
        <dbReference type="Rhea" id="RHEA:41880"/>
        <dbReference type="Rhea" id="RHEA-COMP:9643"/>
        <dbReference type="Rhea" id="RHEA-COMP:9644"/>
        <dbReference type="ChEBI" id="CHEBI:15378"/>
        <dbReference type="ChEBI" id="CHEBI:57783"/>
        <dbReference type="ChEBI" id="CHEBI:58349"/>
        <dbReference type="ChEBI" id="CHEBI:65264"/>
        <dbReference type="ChEBI" id="CHEBI:78472"/>
    </reaction>
    <physiologicalReaction direction="left-to-right" evidence="27">
        <dbReference type="Rhea" id="RHEA:41881"/>
    </physiologicalReaction>
</comment>
<comment type="catalytic activity">
    <reaction evidence="42">
        <text>butanoyl-[ACP] + malonyl-[ACP] + H(+) = 3-oxohexanoyl-[ACP] + holo-[ACP] + CO2</text>
        <dbReference type="Rhea" id="RHEA:41820"/>
        <dbReference type="Rhea" id="RHEA-COMP:9623"/>
        <dbReference type="Rhea" id="RHEA-COMP:9628"/>
        <dbReference type="Rhea" id="RHEA-COMP:9629"/>
        <dbReference type="Rhea" id="RHEA-COMP:9685"/>
        <dbReference type="ChEBI" id="CHEBI:15378"/>
        <dbReference type="ChEBI" id="CHEBI:16526"/>
        <dbReference type="ChEBI" id="CHEBI:64479"/>
        <dbReference type="ChEBI" id="CHEBI:78449"/>
        <dbReference type="ChEBI" id="CHEBI:78454"/>
        <dbReference type="ChEBI" id="CHEBI:78456"/>
    </reaction>
    <physiologicalReaction direction="left-to-right" evidence="42">
        <dbReference type="Rhea" id="RHEA:41821"/>
    </physiologicalReaction>
</comment>
<comment type="catalytic activity">
    <reaction evidence="5">
        <text>(3R)-hydroxyoctanoyl-[ACP] = (2E)-octenoyl-[ACP] + H2O</text>
        <dbReference type="Rhea" id="RHEA:41844"/>
        <dbReference type="Rhea" id="RHEA-COMP:9634"/>
        <dbReference type="Rhea" id="RHEA-COMP:9635"/>
        <dbReference type="ChEBI" id="CHEBI:15377"/>
        <dbReference type="ChEBI" id="CHEBI:78461"/>
        <dbReference type="ChEBI" id="CHEBI:78462"/>
    </reaction>
    <physiologicalReaction direction="left-to-right" evidence="5">
        <dbReference type="Rhea" id="RHEA:41845"/>
    </physiologicalReaction>
</comment>
<dbReference type="PROSITE" id="PS52004">
    <property type="entry name" value="KS3_2"/>
    <property type="match status" value="1"/>
</dbReference>
<evidence type="ECO:0000256" key="34">
    <source>
        <dbReference type="ARBA" id="ARBA00048704"/>
    </source>
</evidence>
<comment type="catalytic activity">
    <reaction evidence="28">
        <text>tetradecanoyl-[ACP] + H2O = tetradecanoate + holo-[ACP] + H(+)</text>
        <dbReference type="Rhea" id="RHEA:30123"/>
        <dbReference type="Rhea" id="RHEA-COMP:9648"/>
        <dbReference type="Rhea" id="RHEA-COMP:9685"/>
        <dbReference type="ChEBI" id="CHEBI:15377"/>
        <dbReference type="ChEBI" id="CHEBI:15378"/>
        <dbReference type="ChEBI" id="CHEBI:30807"/>
        <dbReference type="ChEBI" id="CHEBI:64479"/>
        <dbReference type="ChEBI" id="CHEBI:78477"/>
        <dbReference type="EC" id="3.1.2.14"/>
    </reaction>
    <physiologicalReaction direction="left-to-right" evidence="28">
        <dbReference type="Rhea" id="RHEA:30124"/>
    </physiologicalReaction>
</comment>
<comment type="catalytic activity">
    <reaction evidence="34">
        <text>hexadecanoyl-[ACP] + H2O = hexadecanoate + holo-[ACP] + H(+)</text>
        <dbReference type="Rhea" id="RHEA:41932"/>
        <dbReference type="Rhea" id="RHEA-COMP:9652"/>
        <dbReference type="Rhea" id="RHEA-COMP:9685"/>
        <dbReference type="ChEBI" id="CHEBI:7896"/>
        <dbReference type="ChEBI" id="CHEBI:15377"/>
        <dbReference type="ChEBI" id="CHEBI:15378"/>
        <dbReference type="ChEBI" id="CHEBI:64479"/>
        <dbReference type="ChEBI" id="CHEBI:78483"/>
        <dbReference type="EC" id="3.1.2.14"/>
    </reaction>
    <physiologicalReaction direction="left-to-right" evidence="34">
        <dbReference type="Rhea" id="RHEA:41933"/>
    </physiologicalReaction>
</comment>
<comment type="catalytic activity">
    <reaction evidence="44">
        <text>octanoyl-[ACP] + malonyl-[ACP] + H(+) = 3-oxodecanoyl-[ACP] + holo-[ACP] + CO2</text>
        <dbReference type="Rhea" id="RHEA:41852"/>
        <dbReference type="Rhea" id="RHEA-COMP:9623"/>
        <dbReference type="Rhea" id="RHEA-COMP:9636"/>
        <dbReference type="Rhea" id="RHEA-COMP:9637"/>
        <dbReference type="Rhea" id="RHEA-COMP:9685"/>
        <dbReference type="ChEBI" id="CHEBI:15378"/>
        <dbReference type="ChEBI" id="CHEBI:16526"/>
        <dbReference type="ChEBI" id="CHEBI:64479"/>
        <dbReference type="ChEBI" id="CHEBI:78449"/>
        <dbReference type="ChEBI" id="CHEBI:78463"/>
        <dbReference type="ChEBI" id="CHEBI:78464"/>
    </reaction>
    <physiologicalReaction direction="left-to-right" evidence="44">
        <dbReference type="Rhea" id="RHEA:41853"/>
    </physiologicalReaction>
</comment>
<evidence type="ECO:0000256" key="20">
    <source>
        <dbReference type="ARBA" id="ARBA00047500"/>
    </source>
</evidence>
<evidence type="ECO:0000256" key="15">
    <source>
        <dbReference type="ARBA" id="ARBA00047300"/>
    </source>
</evidence>
<comment type="catalytic activity">
    <reaction evidence="37">
        <text>decanoyl-[ACP] + malonyl-[ACP] + H(+) = 3-oxododecanoyl-[ACP] + holo-[ACP] + CO2</text>
        <dbReference type="Rhea" id="RHEA:41868"/>
        <dbReference type="Rhea" id="RHEA-COMP:9623"/>
        <dbReference type="Rhea" id="RHEA-COMP:9640"/>
        <dbReference type="Rhea" id="RHEA-COMP:9641"/>
        <dbReference type="Rhea" id="RHEA-COMP:9685"/>
        <dbReference type="ChEBI" id="CHEBI:15378"/>
        <dbReference type="ChEBI" id="CHEBI:16526"/>
        <dbReference type="ChEBI" id="CHEBI:64479"/>
        <dbReference type="ChEBI" id="CHEBI:78449"/>
        <dbReference type="ChEBI" id="CHEBI:78468"/>
        <dbReference type="ChEBI" id="CHEBI:78469"/>
    </reaction>
    <physiologicalReaction direction="left-to-right" evidence="37">
        <dbReference type="Rhea" id="RHEA:41869"/>
    </physiologicalReaction>
</comment>
<dbReference type="Gene3D" id="3.10.129.110">
    <property type="entry name" value="Polyketide synthase dehydratase"/>
    <property type="match status" value="1"/>
</dbReference>
<evidence type="ECO:0000256" key="25">
    <source>
        <dbReference type="ARBA" id="ARBA00047961"/>
    </source>
</evidence>
<keyword evidence="3" id="KW-0663">Pyridoxal phosphate</keyword>
<evidence type="ECO:0000256" key="11">
    <source>
        <dbReference type="ARBA" id="ARBA00023399"/>
    </source>
</evidence>
<dbReference type="CDD" id="cd00833">
    <property type="entry name" value="PKS"/>
    <property type="match status" value="1"/>
</dbReference>
<evidence type="ECO:0000256" key="44">
    <source>
        <dbReference type="ARBA" id="ARBA00049533"/>
    </source>
</evidence>
<evidence type="ECO:0000256" key="16">
    <source>
        <dbReference type="ARBA" id="ARBA00047394"/>
    </source>
</evidence>
<comment type="catalytic activity">
    <reaction evidence="39">
        <text>3-oxododecanoyl-[ACP] + NADPH + H(+) = (3R)-hydroxydodecanoyl-[ACP] + NADP(+)</text>
        <dbReference type="Rhea" id="RHEA:41872"/>
        <dbReference type="Rhea" id="RHEA-COMP:9641"/>
        <dbReference type="Rhea" id="RHEA-COMP:9642"/>
        <dbReference type="ChEBI" id="CHEBI:15378"/>
        <dbReference type="ChEBI" id="CHEBI:57783"/>
        <dbReference type="ChEBI" id="CHEBI:58349"/>
        <dbReference type="ChEBI" id="CHEBI:78469"/>
        <dbReference type="ChEBI" id="CHEBI:78470"/>
    </reaction>
    <physiologicalReaction direction="left-to-right" evidence="39">
        <dbReference type="Rhea" id="RHEA:41873"/>
    </physiologicalReaction>
</comment>
<name>A0A2S2QXH8_9HEMI</name>
<evidence type="ECO:0000256" key="39">
    <source>
        <dbReference type="ARBA" id="ARBA00049263"/>
    </source>
</evidence>
<evidence type="ECO:0000256" key="21">
    <source>
        <dbReference type="ARBA" id="ARBA00047578"/>
    </source>
</evidence>
<feature type="domain" description="Ketosynthase family 3 (KS3)" evidence="45">
    <location>
        <begin position="6"/>
        <end position="411"/>
    </location>
</feature>
<dbReference type="SMART" id="SM00827">
    <property type="entry name" value="PKS_AT"/>
    <property type="match status" value="1"/>
</dbReference>
<dbReference type="SUPFAM" id="SSF55048">
    <property type="entry name" value="Probable ACP-binding domain of malonyl-CoA ACP transacylase"/>
    <property type="match status" value="1"/>
</dbReference>
<evidence type="ECO:0000256" key="12">
    <source>
        <dbReference type="ARBA" id="ARBA00023401"/>
    </source>
</evidence>
<proteinExistence type="predicted"/>
<dbReference type="Gene3D" id="3.40.50.720">
    <property type="entry name" value="NAD(P)-binding Rossmann-like Domain"/>
    <property type="match status" value="1"/>
</dbReference>
<comment type="catalytic activity">
    <reaction evidence="24">
        <text>3-oxobutanoyl-[ACP] + NADPH + H(+) = (3R)-hydroxybutanoyl-[ACP] + NADP(+)</text>
        <dbReference type="Rhea" id="RHEA:41804"/>
        <dbReference type="Rhea" id="RHEA-COMP:9625"/>
        <dbReference type="Rhea" id="RHEA-COMP:9626"/>
        <dbReference type="ChEBI" id="CHEBI:15378"/>
        <dbReference type="ChEBI" id="CHEBI:57783"/>
        <dbReference type="ChEBI" id="CHEBI:58349"/>
        <dbReference type="ChEBI" id="CHEBI:78450"/>
        <dbReference type="ChEBI" id="CHEBI:78451"/>
    </reaction>
    <physiologicalReaction direction="left-to-right" evidence="24">
        <dbReference type="Rhea" id="RHEA:41805"/>
    </physiologicalReaction>
</comment>
<dbReference type="InterPro" id="IPR001031">
    <property type="entry name" value="Thioesterase"/>
</dbReference>
<dbReference type="InterPro" id="IPR050091">
    <property type="entry name" value="PKS_NRPS_Biosynth_Enz"/>
</dbReference>
<dbReference type="GO" id="GO:0141148">
    <property type="term" value="F:enoyl-[acyl-carrier-protein] reductase (NADPH) activity"/>
    <property type="evidence" value="ECO:0007669"/>
    <property type="project" value="UniProtKB-EC"/>
</dbReference>
<comment type="catalytic activity">
    <reaction evidence="8">
        <text>(3R)-hydroxydecanoyl-[ACP] = (2E)-decenoyl-[ACP] + H2O</text>
        <dbReference type="Rhea" id="RHEA:41860"/>
        <dbReference type="Rhea" id="RHEA-COMP:9638"/>
        <dbReference type="Rhea" id="RHEA-COMP:9639"/>
        <dbReference type="ChEBI" id="CHEBI:15377"/>
        <dbReference type="ChEBI" id="CHEBI:78466"/>
        <dbReference type="ChEBI" id="CHEBI:78467"/>
    </reaction>
    <physiologicalReaction direction="left-to-right" evidence="8">
        <dbReference type="Rhea" id="RHEA:41861"/>
    </physiologicalReaction>
</comment>
<dbReference type="SUPFAM" id="SSF53901">
    <property type="entry name" value="Thiolase-like"/>
    <property type="match status" value="1"/>
</dbReference>
<comment type="function">
    <text evidence="14">Fatty acid synthetase is a multifunctional enzyme that catalyzes the de novo biosynthesis of long-chain saturated fatty acids starting from acetyl-CoA and malonyl-CoA in the presence of NADPH. This multifunctional protein contains 7 catalytic activities and a site for the binding of the prosthetic group 4'-phosphopantetheine of the acyl carrier protein ([ACP]) domain.</text>
</comment>
<evidence type="ECO:0000256" key="23">
    <source>
        <dbReference type="ARBA" id="ARBA00047897"/>
    </source>
</evidence>
<comment type="catalytic activity">
    <reaction evidence="40">
        <text>3-oxohexadecanoyl-[ACP] + NADPH + H(+) = (3R)-hydroxyhexadecanoyl-[ACP] + NADP(+)</text>
        <dbReference type="Rhea" id="RHEA:41904"/>
        <dbReference type="Rhea" id="RHEA-COMP:9649"/>
        <dbReference type="Rhea" id="RHEA-COMP:9650"/>
        <dbReference type="ChEBI" id="CHEBI:15378"/>
        <dbReference type="ChEBI" id="CHEBI:57783"/>
        <dbReference type="ChEBI" id="CHEBI:58349"/>
        <dbReference type="ChEBI" id="CHEBI:78478"/>
        <dbReference type="ChEBI" id="CHEBI:78480"/>
    </reaction>
    <physiologicalReaction direction="left-to-right" evidence="40">
        <dbReference type="Rhea" id="RHEA:41905"/>
    </physiologicalReaction>
</comment>
<evidence type="ECO:0000256" key="29">
    <source>
        <dbReference type="ARBA" id="ARBA00048420"/>
    </source>
</evidence>
<dbReference type="InterPro" id="IPR020841">
    <property type="entry name" value="PKS_Beta-ketoAc_synthase_dom"/>
</dbReference>
<comment type="catalytic activity">
    <reaction evidence="7">
        <text>(3R)-hydroxyhexanoyl-[ACP] = (2E)-hexenoyl-[ACP] + H2O</text>
        <dbReference type="Rhea" id="RHEA:41828"/>
        <dbReference type="Rhea" id="RHEA-COMP:9630"/>
        <dbReference type="Rhea" id="RHEA-COMP:9631"/>
        <dbReference type="ChEBI" id="CHEBI:15377"/>
        <dbReference type="ChEBI" id="CHEBI:78457"/>
        <dbReference type="ChEBI" id="CHEBI:78458"/>
    </reaction>
    <physiologicalReaction direction="left-to-right" evidence="7">
        <dbReference type="Rhea" id="RHEA:41829"/>
    </physiologicalReaction>
</comment>
<accession>A0A2S2QXH8</accession>
<reference evidence="46" key="1">
    <citation type="submission" date="2018-04" db="EMBL/GenBank/DDBJ databases">
        <title>Transcriptome assembly of Sipha flava.</title>
        <authorList>
            <person name="Scully E.D."/>
            <person name="Geib S.M."/>
            <person name="Palmer N.A."/>
            <person name="Koch K."/>
            <person name="Bradshaw J."/>
            <person name="Heng-Moss T."/>
            <person name="Sarath G."/>
        </authorList>
    </citation>
    <scope>NUCLEOTIDE SEQUENCE</scope>
</reference>
<dbReference type="CDD" id="cd05195">
    <property type="entry name" value="enoyl_red"/>
    <property type="match status" value="1"/>
</dbReference>
<evidence type="ECO:0000256" key="14">
    <source>
        <dbReference type="ARBA" id="ARBA00023442"/>
    </source>
</evidence>
<dbReference type="InterPro" id="IPR032821">
    <property type="entry name" value="PKS_assoc"/>
</dbReference>
<comment type="catalytic activity">
    <reaction evidence="31">
        <text>3-oxohexanoyl-[ACP] + NADPH + H(+) = (3R)-hydroxyhexanoyl-[ACP] + NADP(+)</text>
        <dbReference type="Rhea" id="RHEA:41824"/>
        <dbReference type="Rhea" id="RHEA-COMP:9629"/>
        <dbReference type="Rhea" id="RHEA-COMP:9630"/>
        <dbReference type="ChEBI" id="CHEBI:15378"/>
        <dbReference type="ChEBI" id="CHEBI:57783"/>
        <dbReference type="ChEBI" id="CHEBI:58349"/>
        <dbReference type="ChEBI" id="CHEBI:78456"/>
        <dbReference type="ChEBI" id="CHEBI:78457"/>
    </reaction>
    <physiologicalReaction direction="left-to-right" evidence="31">
        <dbReference type="Rhea" id="RHEA:41825"/>
    </physiologicalReaction>
</comment>
<protein>
    <submittedName>
        <fullName evidence="46">Fatty acid synthase</fullName>
    </submittedName>
</protein>
<comment type="catalytic activity">
    <reaction evidence="25">
        <text>acetyl-[ACP] + malonyl-[ACP] + H(+) = 3-oxobutanoyl-[ACP] + holo-[ACP] + CO2</text>
        <dbReference type="Rhea" id="RHEA:41800"/>
        <dbReference type="Rhea" id="RHEA-COMP:9621"/>
        <dbReference type="Rhea" id="RHEA-COMP:9623"/>
        <dbReference type="Rhea" id="RHEA-COMP:9625"/>
        <dbReference type="Rhea" id="RHEA-COMP:9685"/>
        <dbReference type="ChEBI" id="CHEBI:15378"/>
        <dbReference type="ChEBI" id="CHEBI:16526"/>
        <dbReference type="ChEBI" id="CHEBI:64479"/>
        <dbReference type="ChEBI" id="CHEBI:78446"/>
        <dbReference type="ChEBI" id="CHEBI:78449"/>
        <dbReference type="ChEBI" id="CHEBI:78450"/>
    </reaction>
    <physiologicalReaction direction="left-to-right" evidence="25">
        <dbReference type="Rhea" id="RHEA:41801"/>
    </physiologicalReaction>
</comment>
<dbReference type="Gene3D" id="3.90.180.10">
    <property type="entry name" value="Medium-chain alcohol dehydrogenases, catalytic domain"/>
    <property type="match status" value="1"/>
</dbReference>
<evidence type="ECO:0000256" key="41">
    <source>
        <dbReference type="ARBA" id="ARBA00049422"/>
    </source>
</evidence>
<evidence type="ECO:0000256" key="43">
    <source>
        <dbReference type="ARBA" id="ARBA00049521"/>
    </source>
</evidence>
<comment type="pathway">
    <text evidence="1">Lipid metabolism.</text>
</comment>
<evidence type="ECO:0000256" key="1">
    <source>
        <dbReference type="ARBA" id="ARBA00005189"/>
    </source>
</evidence>
<comment type="catalytic activity">
    <reaction evidence="18">
        <text>3-oxodecanoyl-[ACP] + NADPH + H(+) = (3R)-hydroxydecanoyl-[ACP] + NADP(+)</text>
        <dbReference type="Rhea" id="RHEA:41856"/>
        <dbReference type="Rhea" id="RHEA-COMP:9637"/>
        <dbReference type="Rhea" id="RHEA-COMP:9638"/>
        <dbReference type="ChEBI" id="CHEBI:15378"/>
        <dbReference type="ChEBI" id="CHEBI:57783"/>
        <dbReference type="ChEBI" id="CHEBI:58349"/>
        <dbReference type="ChEBI" id="CHEBI:78464"/>
        <dbReference type="ChEBI" id="CHEBI:78466"/>
    </reaction>
    <physiologicalReaction direction="left-to-right" evidence="18">
        <dbReference type="Rhea" id="RHEA:41857"/>
    </physiologicalReaction>
</comment>
<evidence type="ECO:0000256" key="13">
    <source>
        <dbReference type="ARBA" id="ARBA00023402"/>
    </source>
</evidence>
<comment type="catalytic activity">
    <reaction evidence="10">
        <text>(3R)-hydroxytetradecanoyl-[ACP] = (2E)-tetradecenoyl-[ACP] + H2O</text>
        <dbReference type="Rhea" id="RHEA:41892"/>
        <dbReference type="Rhea" id="RHEA-COMP:9646"/>
        <dbReference type="Rhea" id="RHEA-COMP:9647"/>
        <dbReference type="ChEBI" id="CHEBI:15377"/>
        <dbReference type="ChEBI" id="CHEBI:78474"/>
        <dbReference type="ChEBI" id="CHEBI:78475"/>
    </reaction>
    <physiologicalReaction direction="left-to-right" evidence="10">
        <dbReference type="Rhea" id="RHEA:41893"/>
    </physiologicalReaction>
</comment>
<comment type="catalytic activity">
    <reaction evidence="22">
        <text>(2E)-hexadecenoyl-[ACP] + NADPH + H(+) = hexadecanoyl-[ACP] + NADP(+)</text>
        <dbReference type="Rhea" id="RHEA:41912"/>
        <dbReference type="Rhea" id="RHEA-COMP:9651"/>
        <dbReference type="Rhea" id="RHEA-COMP:9652"/>
        <dbReference type="ChEBI" id="CHEBI:15378"/>
        <dbReference type="ChEBI" id="CHEBI:57783"/>
        <dbReference type="ChEBI" id="CHEBI:58349"/>
        <dbReference type="ChEBI" id="CHEBI:78481"/>
        <dbReference type="ChEBI" id="CHEBI:78483"/>
    </reaction>
    <physiologicalReaction direction="left-to-right" evidence="22">
        <dbReference type="Rhea" id="RHEA:41913"/>
    </physiologicalReaction>
</comment>
<evidence type="ECO:0000256" key="18">
    <source>
        <dbReference type="ARBA" id="ARBA00047440"/>
    </source>
</evidence>
<dbReference type="GO" id="GO:0004313">
    <property type="term" value="F:[acyl-carrier-protein] S-acetyltransferase activity"/>
    <property type="evidence" value="ECO:0007669"/>
    <property type="project" value="UniProtKB-EC"/>
</dbReference>
<comment type="catalytic activity">
    <reaction evidence="12">
        <text>(3R)-hydroxyhexadecanoyl-[ACP] = (2E)-hexadecenoyl-[ACP] + H2O</text>
        <dbReference type="Rhea" id="RHEA:41908"/>
        <dbReference type="Rhea" id="RHEA-COMP:9650"/>
        <dbReference type="Rhea" id="RHEA-COMP:9651"/>
        <dbReference type="ChEBI" id="CHEBI:15377"/>
        <dbReference type="ChEBI" id="CHEBI:78480"/>
        <dbReference type="ChEBI" id="CHEBI:78481"/>
    </reaction>
    <physiologicalReaction direction="left-to-right" evidence="12">
        <dbReference type="Rhea" id="RHEA:41909"/>
    </physiologicalReaction>
</comment>
<evidence type="ECO:0000256" key="8">
    <source>
        <dbReference type="ARBA" id="ARBA00023388"/>
    </source>
</evidence>
<evidence type="ECO:0000256" key="33">
    <source>
        <dbReference type="ARBA" id="ARBA00048691"/>
    </source>
</evidence>
<comment type="catalytic activity">
    <reaction evidence="23">
        <text>(2E)-hexenoyl-[ACP] + NADPH + H(+) = hexanoyl-[ACP] + NADP(+)</text>
        <dbReference type="Rhea" id="RHEA:41832"/>
        <dbReference type="Rhea" id="RHEA-COMP:9631"/>
        <dbReference type="Rhea" id="RHEA-COMP:9632"/>
        <dbReference type="ChEBI" id="CHEBI:15378"/>
        <dbReference type="ChEBI" id="CHEBI:57783"/>
        <dbReference type="ChEBI" id="CHEBI:58349"/>
        <dbReference type="ChEBI" id="CHEBI:78458"/>
        <dbReference type="ChEBI" id="CHEBI:78459"/>
    </reaction>
    <physiologicalReaction direction="left-to-right" evidence="23">
        <dbReference type="Rhea" id="RHEA:41833"/>
    </physiologicalReaction>
</comment>
<dbReference type="InterPro" id="IPR016039">
    <property type="entry name" value="Thiolase-like"/>
</dbReference>
<dbReference type="InterPro" id="IPR036291">
    <property type="entry name" value="NAD(P)-bd_dom_sf"/>
</dbReference>
<evidence type="ECO:0000256" key="28">
    <source>
        <dbReference type="ARBA" id="ARBA00048289"/>
    </source>
</evidence>
<comment type="catalytic activity">
    <reaction evidence="21">
        <text>dodecanoyl-[ACP] + malonyl-[ACP] + H(+) = 3-oxotetradecanoyl-[ACP] + holo-[ACP] + CO2</text>
        <dbReference type="Rhea" id="RHEA:41884"/>
        <dbReference type="Rhea" id="RHEA-COMP:9623"/>
        <dbReference type="Rhea" id="RHEA-COMP:9644"/>
        <dbReference type="Rhea" id="RHEA-COMP:9645"/>
        <dbReference type="Rhea" id="RHEA-COMP:9685"/>
        <dbReference type="ChEBI" id="CHEBI:15378"/>
        <dbReference type="ChEBI" id="CHEBI:16526"/>
        <dbReference type="ChEBI" id="CHEBI:64479"/>
        <dbReference type="ChEBI" id="CHEBI:65264"/>
        <dbReference type="ChEBI" id="CHEBI:78449"/>
        <dbReference type="ChEBI" id="CHEBI:78473"/>
    </reaction>
    <physiologicalReaction direction="left-to-right" evidence="21">
        <dbReference type="Rhea" id="RHEA:41885"/>
    </physiologicalReaction>
</comment>
<dbReference type="UniPathway" id="UPA00094"/>
<evidence type="ECO:0000256" key="31">
    <source>
        <dbReference type="ARBA" id="ARBA00048571"/>
    </source>
</evidence>
<evidence type="ECO:0000256" key="24">
    <source>
        <dbReference type="ARBA" id="ARBA00047953"/>
    </source>
</evidence>
<evidence type="ECO:0000256" key="17">
    <source>
        <dbReference type="ARBA" id="ARBA00047400"/>
    </source>
</evidence>
<dbReference type="InterPro" id="IPR016036">
    <property type="entry name" value="Malonyl_transacylase_ACP-bd"/>
</dbReference>
<evidence type="ECO:0000256" key="2">
    <source>
        <dbReference type="ARBA" id="ARBA00022799"/>
    </source>
</evidence>
<comment type="catalytic activity">
    <reaction evidence="19">
        <text>tetradecanoyl-[ACP] + malonyl-[ACP] + H(+) = 3-oxohexadecanoyl-[ACP] + holo-[ACP] + CO2</text>
        <dbReference type="Rhea" id="RHEA:41900"/>
        <dbReference type="Rhea" id="RHEA-COMP:9623"/>
        <dbReference type="Rhea" id="RHEA-COMP:9648"/>
        <dbReference type="Rhea" id="RHEA-COMP:9649"/>
        <dbReference type="Rhea" id="RHEA-COMP:9685"/>
        <dbReference type="ChEBI" id="CHEBI:15378"/>
        <dbReference type="ChEBI" id="CHEBI:16526"/>
        <dbReference type="ChEBI" id="CHEBI:64479"/>
        <dbReference type="ChEBI" id="CHEBI:78449"/>
        <dbReference type="ChEBI" id="CHEBI:78477"/>
        <dbReference type="ChEBI" id="CHEBI:78478"/>
    </reaction>
    <physiologicalReaction direction="left-to-right" evidence="19">
        <dbReference type="Rhea" id="RHEA:41901"/>
    </physiologicalReaction>
</comment>
<evidence type="ECO:0000256" key="4">
    <source>
        <dbReference type="ARBA" id="ARBA00022990"/>
    </source>
</evidence>
<dbReference type="GO" id="GO:0019171">
    <property type="term" value="F:(3R)-hydroxyacyl-[acyl-carrier-protein] dehydratase activity"/>
    <property type="evidence" value="ECO:0007669"/>
    <property type="project" value="UniProtKB-EC"/>
</dbReference>
<comment type="catalytic activity">
    <reaction evidence="13">
        <text>(3R)-hydroxybutanoyl-[ACP] = (2E)-butenoyl-[ACP] + H2O</text>
        <dbReference type="Rhea" id="RHEA:41808"/>
        <dbReference type="Rhea" id="RHEA-COMP:9626"/>
        <dbReference type="Rhea" id="RHEA-COMP:9627"/>
        <dbReference type="ChEBI" id="CHEBI:15377"/>
        <dbReference type="ChEBI" id="CHEBI:78451"/>
        <dbReference type="ChEBI" id="CHEBI:78453"/>
    </reaction>
    <physiologicalReaction direction="left-to-right" evidence="13">
        <dbReference type="Rhea" id="RHEA:41809"/>
    </physiologicalReaction>
</comment>
<keyword evidence="4" id="KW-0007">Acetylation</keyword>
<comment type="catalytic activity">
    <reaction evidence="32">
        <text>a 2,3-saturated acyl-[ACP] + NADP(+) = a (2E)-enoyl-[ACP] + NADPH + H(+)</text>
        <dbReference type="Rhea" id="RHEA:22564"/>
        <dbReference type="Rhea" id="RHEA-COMP:9925"/>
        <dbReference type="Rhea" id="RHEA-COMP:9926"/>
        <dbReference type="ChEBI" id="CHEBI:15378"/>
        <dbReference type="ChEBI" id="CHEBI:57783"/>
        <dbReference type="ChEBI" id="CHEBI:58349"/>
        <dbReference type="ChEBI" id="CHEBI:78784"/>
        <dbReference type="ChEBI" id="CHEBI:78785"/>
        <dbReference type="EC" id="1.3.1.39"/>
    </reaction>
    <physiologicalReaction direction="right-to-left" evidence="32">
        <dbReference type="Rhea" id="RHEA:22566"/>
    </physiologicalReaction>
</comment>
<dbReference type="InterPro" id="IPR014031">
    <property type="entry name" value="Ketoacyl_synth_C"/>
</dbReference>
<comment type="catalytic activity">
    <reaction evidence="35">
        <text>3-oxotetradecanoyl-[ACP] + NADPH + H(+) = (3R)-hydroxytetradecanoyl-[ACP] + NADP(+)</text>
        <dbReference type="Rhea" id="RHEA:41888"/>
        <dbReference type="Rhea" id="RHEA-COMP:9645"/>
        <dbReference type="Rhea" id="RHEA-COMP:9646"/>
        <dbReference type="ChEBI" id="CHEBI:15378"/>
        <dbReference type="ChEBI" id="CHEBI:57783"/>
        <dbReference type="ChEBI" id="CHEBI:58349"/>
        <dbReference type="ChEBI" id="CHEBI:78473"/>
        <dbReference type="ChEBI" id="CHEBI:78474"/>
    </reaction>
    <physiologicalReaction direction="left-to-right" evidence="35">
        <dbReference type="Rhea" id="RHEA:41889"/>
    </physiologicalReaction>
</comment>
<comment type="catalytic activity">
    <reaction evidence="43">
        <text>(2E)-decenoyl-[ACP] + NADPH + H(+) = decanoyl-[ACP] + NADP(+)</text>
        <dbReference type="Rhea" id="RHEA:41864"/>
        <dbReference type="Rhea" id="RHEA-COMP:9639"/>
        <dbReference type="Rhea" id="RHEA-COMP:9640"/>
        <dbReference type="ChEBI" id="CHEBI:15378"/>
        <dbReference type="ChEBI" id="CHEBI:57783"/>
        <dbReference type="ChEBI" id="CHEBI:58349"/>
        <dbReference type="ChEBI" id="CHEBI:78467"/>
        <dbReference type="ChEBI" id="CHEBI:78468"/>
    </reaction>
    <physiologicalReaction direction="left-to-right" evidence="43">
        <dbReference type="Rhea" id="RHEA:41865"/>
    </physiologicalReaction>
</comment>
<dbReference type="Gene3D" id="3.30.70.3290">
    <property type="match status" value="1"/>
</dbReference>
<dbReference type="InterPro" id="IPR029058">
    <property type="entry name" value="AB_hydrolase_fold"/>
</dbReference>
<evidence type="ECO:0000256" key="9">
    <source>
        <dbReference type="ARBA" id="ARBA00023394"/>
    </source>
</evidence>
<dbReference type="Pfam" id="PF00975">
    <property type="entry name" value="Thioesterase"/>
    <property type="match status" value="1"/>
</dbReference>
<dbReference type="Pfam" id="PF00109">
    <property type="entry name" value="ketoacyl-synt"/>
    <property type="match status" value="1"/>
</dbReference>
<dbReference type="Gene3D" id="3.40.47.10">
    <property type="match status" value="1"/>
</dbReference>
<comment type="catalytic activity">
    <reaction evidence="38">
        <text>(2E)-tetradecenoyl-[ACP] + NADPH + H(+) = tetradecanoyl-[ACP] + NADP(+)</text>
        <dbReference type="Rhea" id="RHEA:41896"/>
        <dbReference type="Rhea" id="RHEA-COMP:9647"/>
        <dbReference type="Rhea" id="RHEA-COMP:9648"/>
        <dbReference type="ChEBI" id="CHEBI:15378"/>
        <dbReference type="ChEBI" id="CHEBI:57783"/>
        <dbReference type="ChEBI" id="CHEBI:58349"/>
        <dbReference type="ChEBI" id="CHEBI:78475"/>
        <dbReference type="ChEBI" id="CHEBI:78477"/>
    </reaction>
    <physiologicalReaction direction="left-to-right" evidence="38">
        <dbReference type="Rhea" id="RHEA:41897"/>
    </physiologicalReaction>
</comment>
<sequence>MAETNKVEVVISGIAGLFPESNNVEELKDLLFNKQNGVTLDSRQWPINEHGISSGVGKVKNTNRFDNVFFNIHGKLCESTEDVIKLNLERSVEAIIDAGMNPGDLYDTNTAVFICSSVSETDTIAMFDNSKLGFGVLGHNKAMQANRLSYVLNLNGPSFTMFSSITGGVDAIVMAKHMIEKGHIKTAIVGSCNLVKHPILSLQLKGLGLLNDGIENRVFSDDADGFNRSEACVAIILQNSLDAKRSYGTILGAKMEQFGDLKGVFTNYSTDRCKQLIMEAYKEAGVDPADVTYIEADGCAVKDVDAMELDILKEVFWSTSRKEPLKIGSIKSNIGHTDTSSGLVSMIKAIITMDSGYIPPNINYTTPNSKSDAITSGKLQVVTEKTPLNGDIIGLNIFGRTGNYGHIVLKKYNKLKKKIYAKDEMFDDGLPRLILVSGRSDTGVRKTMRTIEQYNVDEEYASLLHKAFFKNISAHFSRSFLIIPTPGPWREKDVHSITNEKPPVWFVFSGMGSQWLGMGTQLLKIPIFAKAIEKCDVVLKPLGIDIINIITSLDSTLFDNIVRSFVGITAIQIGLVDILRALDIEPDGIIGHSTGELGCAYADGCMTAEETIMTAYMRGRAAVETELPDGMMAAIGLGYSSVRDRLPHDVDVACHNSANNCTVSGPTASVMEFVDRLKSEGVFAKAVSAGNISFHSRYIQPAAPTLLRLLRKILPDPKRRSSRWLSTSIPESQWDSHLARYCSAEYHTNNLLSPVLFEETCLHIPKNAVVIEIAPHGLLQAILKKSLRDMVNISLTQRVYGDSVRYLLMAIGKMYCNGLNPNIEMLYNPVSYPVSAGTPPLHTLCSWNHEEDWPTLKLETLIKKNKGESIISLSPATNNSIEEYEVFGHHIVPFSALLFFVWESFVQLRNETEMNLPVVFQDIHYYQHVIINENQSKELCSTIQAGTGRFELCLNNKIVLSGNIFVFDDLKFKNTITTVHKENSCEDLVSLNHDEVYSSLEQFGYCVGNVFKTVKRVDIFKNKIQWSLLWDNNWIHYLDALMQVPTMHHIEKHGELLVPVSIQEICIDPTAVEDCGSKELLAQYNIFTNMVTCDGVKISLPRFEVLPLDPLVKTTYQLTQQSLVNLTNTSYNKPIDFVDKCIEIILEFRKNDHTENICVCPVYDSEDQTMETFTQHILKTKDSFLELIKFDVNSKYQSNYPDNLKYIVLARNEQLSHAVSLMSNLSHVYMIVASNVPMSDSDDYIVVIQQKFGENHLSLIKKIMKVDSDGIVHRLTTDNINCSDQFQNILTSLKSLNEKIYIVCRILPSEGILSLVKKMDKVQNTRFFFILENSAPEFNIKNSFYSKQIAKDLLVNVYENGEWFTYQEIELINSITTKTTMKKTLLANLSNTSLQNVSVKFIGLNPQDTSVKTKNNNVQYDKLGPIEYSGLSSNDSMIMGVAPFVPTITEITADPILMWTVPKNMSLEEASTVPVPYSMAYYILIEISKLTEENSVLVHSGLTAVGRAAIDICLEKKCQVFVTVSDSKQMELLKERFPSLPHSNVIIYDKENFEIKFLMANNKMNVIINCLDGEDFHATVRVIADHGKFFQLTKSDMKKEYKMGLWKFLRNISFYAISMERIIEETEETKRRIQKLIENGLQNGTIKSFDRCVLEGACSGIQALETLEKLTRQNEFKRVVISTTKDNHVGDVTQQFQCYSDQVYFVIGNGSDDWLYLVEWLAQRSALKLVVALEKYSLTPIVSRKFNMIMSRYKGITVQLVLRSLLNTEESTCNLLKNAIMTYPLAAVFFVSAVEEKSIENMQYAVKQVVEQNKQKPLFMCLFCGGAKSCENLKSIGVNSMCLSWGHMNDKPMVAKILPILDNLIIKSETLTNAVVVCSKFAIQTKKLNILQDHQSDVFLPSTIDELLCNSKYIISNPDFVEIATKSVLYADAKGAYPVFVLPGFQPNSMKNLYDNLGYPTFEARYPAKFESIESVAEVLVKKLRQITEHHAVTLIGESWGGSVALVMAQLLESQGILVSLSLLNGVPSTLIKWTNEHFIVNNNLNATLLSKYLSINDEVTKKCRTQSDWDSHLTLLQSDDGACKALNTIRTQLNTLITLKPLHNKLLLIPQVFVSSQLSEDNAELLKEFCINKPIIHITDEVNSQNILKNQEVIRTINEKVAFDYPHTSVKSLNDKYNQHYFSIEIPLAC</sequence>
<comment type="catalytic activity">
    <reaction evidence="6">
        <text>(3R)-hydroxydodecanoyl-[ACP] = (2E)-dodecenoyl-[ACP] + H2O</text>
        <dbReference type="Rhea" id="RHEA:41876"/>
        <dbReference type="Rhea" id="RHEA-COMP:9642"/>
        <dbReference type="Rhea" id="RHEA-COMP:9643"/>
        <dbReference type="ChEBI" id="CHEBI:15377"/>
        <dbReference type="ChEBI" id="CHEBI:78470"/>
        <dbReference type="ChEBI" id="CHEBI:78472"/>
    </reaction>
    <physiologicalReaction direction="left-to-right" evidence="6">
        <dbReference type="Rhea" id="RHEA:41877"/>
    </physiologicalReaction>
</comment>
<evidence type="ECO:0000256" key="22">
    <source>
        <dbReference type="ARBA" id="ARBA00047810"/>
    </source>
</evidence>
<comment type="catalytic activity">
    <reaction evidence="20">
        <text>(2E)-butenoyl-[ACP] + NADPH + H(+) = butanoyl-[ACP] + NADP(+)</text>
        <dbReference type="Rhea" id="RHEA:41812"/>
        <dbReference type="Rhea" id="RHEA-COMP:9627"/>
        <dbReference type="Rhea" id="RHEA-COMP:9628"/>
        <dbReference type="ChEBI" id="CHEBI:15378"/>
        <dbReference type="ChEBI" id="CHEBI:57783"/>
        <dbReference type="ChEBI" id="CHEBI:58349"/>
        <dbReference type="ChEBI" id="CHEBI:78453"/>
        <dbReference type="ChEBI" id="CHEBI:78454"/>
    </reaction>
    <physiologicalReaction direction="left-to-right" evidence="20">
        <dbReference type="Rhea" id="RHEA:41813"/>
    </physiologicalReaction>
</comment>
<dbReference type="GO" id="GO:0004315">
    <property type="term" value="F:3-oxoacyl-[acyl-carrier-protein] synthase activity"/>
    <property type="evidence" value="ECO:0007669"/>
    <property type="project" value="UniProtKB-EC"/>
</dbReference>
<dbReference type="Pfam" id="PF02801">
    <property type="entry name" value="Ketoacyl-synt_C"/>
    <property type="match status" value="1"/>
</dbReference>
<dbReference type="Gene3D" id="3.40.366.10">
    <property type="entry name" value="Malonyl-Coenzyme A Acyl Carrier Protein, domain 2"/>
    <property type="match status" value="1"/>
</dbReference>
<evidence type="ECO:0000256" key="26">
    <source>
        <dbReference type="ARBA" id="ARBA00048051"/>
    </source>
</evidence>
<evidence type="ECO:0000256" key="37">
    <source>
        <dbReference type="ARBA" id="ARBA00049109"/>
    </source>
</evidence>
<evidence type="ECO:0000256" key="10">
    <source>
        <dbReference type="ARBA" id="ARBA00023398"/>
    </source>
</evidence>
<dbReference type="PANTHER" id="PTHR43775">
    <property type="entry name" value="FATTY ACID SYNTHASE"/>
    <property type="match status" value="1"/>
</dbReference>
<organism evidence="46">
    <name type="scientific">Sipha flava</name>
    <name type="common">yellow sugarcane aphid</name>
    <dbReference type="NCBI Taxonomy" id="143950"/>
    <lineage>
        <taxon>Eukaryota</taxon>
        <taxon>Metazoa</taxon>
        <taxon>Ecdysozoa</taxon>
        <taxon>Arthropoda</taxon>
        <taxon>Hexapoda</taxon>
        <taxon>Insecta</taxon>
        <taxon>Pterygota</taxon>
        <taxon>Neoptera</taxon>
        <taxon>Paraneoptera</taxon>
        <taxon>Hemiptera</taxon>
        <taxon>Sternorrhyncha</taxon>
        <taxon>Aphidomorpha</taxon>
        <taxon>Aphidoidea</taxon>
        <taxon>Aphididae</taxon>
        <taxon>Sipha</taxon>
    </lineage>
</organism>
<evidence type="ECO:0000313" key="46">
    <source>
        <dbReference type="EMBL" id="MBY81832.1"/>
    </source>
</evidence>
<dbReference type="InterPro" id="IPR016035">
    <property type="entry name" value="Acyl_Trfase/lysoPLipase"/>
</dbReference>
<evidence type="ECO:0000256" key="5">
    <source>
        <dbReference type="ARBA" id="ARBA00023332"/>
    </source>
</evidence>
<comment type="catalytic activity">
    <reaction evidence="26">
        <text>hexadecanoyl-[ACP] + malonyl-[ACP] + H(+) = 3-oxooctadecanoyl-[ACP] + holo-[ACP] + CO2</text>
        <dbReference type="Rhea" id="RHEA:41916"/>
        <dbReference type="Rhea" id="RHEA-COMP:9623"/>
        <dbReference type="Rhea" id="RHEA-COMP:9652"/>
        <dbReference type="Rhea" id="RHEA-COMP:9653"/>
        <dbReference type="Rhea" id="RHEA-COMP:9685"/>
        <dbReference type="ChEBI" id="CHEBI:15378"/>
        <dbReference type="ChEBI" id="CHEBI:16526"/>
        <dbReference type="ChEBI" id="CHEBI:64479"/>
        <dbReference type="ChEBI" id="CHEBI:78449"/>
        <dbReference type="ChEBI" id="CHEBI:78483"/>
        <dbReference type="ChEBI" id="CHEBI:78487"/>
    </reaction>
    <physiologicalReaction direction="left-to-right" evidence="26">
        <dbReference type="Rhea" id="RHEA:41917"/>
    </physiologicalReaction>
</comment>
<dbReference type="InterPro" id="IPR049391">
    <property type="entry name" value="FAS_pseudo-KR"/>
</dbReference>
<dbReference type="SMART" id="SM00825">
    <property type="entry name" value="PKS_KS"/>
    <property type="match status" value="1"/>
</dbReference>
<dbReference type="GO" id="GO:0006633">
    <property type="term" value="P:fatty acid biosynthetic process"/>
    <property type="evidence" value="ECO:0007669"/>
    <property type="project" value="UniProtKB-UniPathway"/>
</dbReference>
<comment type="catalytic activity">
    <reaction evidence="16">
        <text>hexanoyl-[ACP] + malonyl-[ACP] + H(+) = 3-oxooctanoyl-[ACP] + holo-[ACP] + CO2</text>
        <dbReference type="Rhea" id="RHEA:41836"/>
        <dbReference type="Rhea" id="RHEA-COMP:9623"/>
        <dbReference type="Rhea" id="RHEA-COMP:9632"/>
        <dbReference type="Rhea" id="RHEA-COMP:9633"/>
        <dbReference type="Rhea" id="RHEA-COMP:9685"/>
        <dbReference type="ChEBI" id="CHEBI:15378"/>
        <dbReference type="ChEBI" id="CHEBI:16526"/>
        <dbReference type="ChEBI" id="CHEBI:64479"/>
        <dbReference type="ChEBI" id="CHEBI:78449"/>
        <dbReference type="ChEBI" id="CHEBI:78459"/>
        <dbReference type="ChEBI" id="CHEBI:78460"/>
    </reaction>
    <physiologicalReaction direction="left-to-right" evidence="16">
        <dbReference type="Rhea" id="RHEA:41837"/>
    </physiologicalReaction>
</comment>
<dbReference type="InterPro" id="IPR014043">
    <property type="entry name" value="Acyl_transferase_dom"/>
</dbReference>
<evidence type="ECO:0000256" key="35">
    <source>
        <dbReference type="ARBA" id="ARBA00048935"/>
    </source>
</evidence>
<dbReference type="SUPFAM" id="SSF52151">
    <property type="entry name" value="FabD/lysophospholipase-like"/>
    <property type="match status" value="1"/>
</dbReference>
<evidence type="ECO:0000256" key="38">
    <source>
        <dbReference type="ARBA" id="ARBA00049171"/>
    </source>
</evidence>
<comment type="catalytic activity">
    <reaction evidence="41">
        <text>3-oxooctanoyl-[ACP] + NADPH + H(+) = (3R)-hydroxyoctanoyl-[ACP] + NADP(+)</text>
        <dbReference type="Rhea" id="RHEA:41840"/>
        <dbReference type="Rhea" id="RHEA-COMP:9633"/>
        <dbReference type="Rhea" id="RHEA-COMP:9634"/>
        <dbReference type="ChEBI" id="CHEBI:15378"/>
        <dbReference type="ChEBI" id="CHEBI:57783"/>
        <dbReference type="ChEBI" id="CHEBI:58349"/>
        <dbReference type="ChEBI" id="CHEBI:78460"/>
        <dbReference type="ChEBI" id="CHEBI:78461"/>
    </reaction>
    <physiologicalReaction direction="left-to-right" evidence="41">
        <dbReference type="Rhea" id="RHEA:41841"/>
    </physiologicalReaction>
</comment>
<comment type="catalytic activity">
    <reaction evidence="29">
        <text>(2E)-octenoyl-[ACP] + NADPH + H(+) = octanoyl-[ACP] + NADP(+)</text>
        <dbReference type="Rhea" id="RHEA:41848"/>
        <dbReference type="Rhea" id="RHEA-COMP:9635"/>
        <dbReference type="Rhea" id="RHEA-COMP:9636"/>
        <dbReference type="ChEBI" id="CHEBI:15378"/>
        <dbReference type="ChEBI" id="CHEBI:57783"/>
        <dbReference type="ChEBI" id="CHEBI:58349"/>
        <dbReference type="ChEBI" id="CHEBI:78462"/>
        <dbReference type="ChEBI" id="CHEBI:78463"/>
    </reaction>
    <physiologicalReaction direction="left-to-right" evidence="29">
        <dbReference type="Rhea" id="RHEA:41849"/>
    </physiologicalReaction>
</comment>
<dbReference type="PANTHER" id="PTHR43775:SF23">
    <property type="entry name" value="FATTY ACID SYNTHASE 3"/>
    <property type="match status" value="1"/>
</dbReference>
<evidence type="ECO:0000256" key="32">
    <source>
        <dbReference type="ARBA" id="ARBA00048650"/>
    </source>
</evidence>
<evidence type="ECO:0000256" key="36">
    <source>
        <dbReference type="ARBA" id="ARBA00049019"/>
    </source>
</evidence>
<evidence type="ECO:0000256" key="40">
    <source>
        <dbReference type="ARBA" id="ARBA00049414"/>
    </source>
</evidence>
<dbReference type="SUPFAM" id="SSF53474">
    <property type="entry name" value="alpha/beta-Hydrolases"/>
    <property type="match status" value="1"/>
</dbReference>
<dbReference type="InterPro" id="IPR001227">
    <property type="entry name" value="Ac_transferase_dom_sf"/>
</dbReference>
<evidence type="ECO:0000256" key="27">
    <source>
        <dbReference type="ARBA" id="ARBA00048281"/>
    </source>
</evidence>
<dbReference type="SMART" id="SM00829">
    <property type="entry name" value="PKS_ER"/>
    <property type="match status" value="1"/>
</dbReference>
<evidence type="ECO:0000259" key="45">
    <source>
        <dbReference type="PROSITE" id="PS52004"/>
    </source>
</evidence>
<dbReference type="GO" id="GO:0004312">
    <property type="term" value="F:fatty acid synthase activity"/>
    <property type="evidence" value="ECO:0007669"/>
    <property type="project" value="UniProtKB-EC"/>
</dbReference>
<comment type="catalytic activity">
    <reaction evidence="30">
        <text>a fatty acyl-[ACP] + malonyl-[ACP] + H(+) = a 3-oxoacyl-[ACP] + holo-[ACP] + CO2</text>
        <dbReference type="Rhea" id="RHEA:22836"/>
        <dbReference type="Rhea" id="RHEA-COMP:9623"/>
        <dbReference type="Rhea" id="RHEA-COMP:9685"/>
        <dbReference type="Rhea" id="RHEA-COMP:9916"/>
        <dbReference type="Rhea" id="RHEA-COMP:14125"/>
        <dbReference type="ChEBI" id="CHEBI:15378"/>
        <dbReference type="ChEBI" id="CHEBI:16526"/>
        <dbReference type="ChEBI" id="CHEBI:64479"/>
        <dbReference type="ChEBI" id="CHEBI:78449"/>
        <dbReference type="ChEBI" id="CHEBI:78776"/>
        <dbReference type="ChEBI" id="CHEBI:138651"/>
        <dbReference type="EC" id="2.3.1.41"/>
    </reaction>
    <physiologicalReaction direction="left-to-right" evidence="30">
        <dbReference type="Rhea" id="RHEA:22837"/>
    </physiologicalReaction>
</comment>
<evidence type="ECO:0000256" key="19">
    <source>
        <dbReference type="ARBA" id="ARBA00047451"/>
    </source>
</evidence>
<comment type="catalytic activity">
    <reaction evidence="33">
        <text>holo-[ACP] + acetyl-CoA = acetyl-[ACP] + CoA</text>
        <dbReference type="Rhea" id="RHEA:41788"/>
        <dbReference type="Rhea" id="RHEA-COMP:9621"/>
        <dbReference type="Rhea" id="RHEA-COMP:9685"/>
        <dbReference type="ChEBI" id="CHEBI:57287"/>
        <dbReference type="ChEBI" id="CHEBI:57288"/>
        <dbReference type="ChEBI" id="CHEBI:64479"/>
        <dbReference type="ChEBI" id="CHEBI:78446"/>
        <dbReference type="EC" id="2.3.1.38"/>
    </reaction>
    <physiologicalReaction direction="left-to-right" evidence="33">
        <dbReference type="Rhea" id="RHEA:41789"/>
    </physiologicalReaction>
</comment>
<comment type="catalytic activity">
    <reaction evidence="15">
        <text>3-oxooctadecanoyl-[ACP] + NADPH + H(+) = (3R)-hydroxyoctadecanoyl-[ACP] + NADP(+)</text>
        <dbReference type="Rhea" id="RHEA:41920"/>
        <dbReference type="Rhea" id="RHEA-COMP:9653"/>
        <dbReference type="Rhea" id="RHEA-COMP:9654"/>
        <dbReference type="ChEBI" id="CHEBI:15378"/>
        <dbReference type="ChEBI" id="CHEBI:57783"/>
        <dbReference type="ChEBI" id="CHEBI:58349"/>
        <dbReference type="ChEBI" id="CHEBI:78487"/>
        <dbReference type="ChEBI" id="CHEBI:78488"/>
    </reaction>
    <physiologicalReaction direction="left-to-right" evidence="15">
        <dbReference type="Rhea" id="RHEA:41921"/>
    </physiologicalReaction>
</comment>
<dbReference type="InterPro" id="IPR020843">
    <property type="entry name" value="ER"/>
</dbReference>
<dbReference type="InterPro" id="IPR014030">
    <property type="entry name" value="Ketoacyl_synth_N"/>
</dbReference>
<dbReference type="Pfam" id="PF21149">
    <property type="entry name" value="FAS_pseudo-KR"/>
    <property type="match status" value="1"/>
</dbReference>
<dbReference type="InterPro" id="IPR042104">
    <property type="entry name" value="PKS_dehydratase_sf"/>
</dbReference>
<comment type="catalytic activity">
    <reaction evidence="9">
        <text>a (3R)-hydroxyacyl-[ACP] = a (2E)-enoyl-[ACP] + H2O</text>
        <dbReference type="Rhea" id="RHEA:13097"/>
        <dbReference type="Rhea" id="RHEA-COMP:9925"/>
        <dbReference type="Rhea" id="RHEA-COMP:9945"/>
        <dbReference type="ChEBI" id="CHEBI:15377"/>
        <dbReference type="ChEBI" id="CHEBI:78784"/>
        <dbReference type="ChEBI" id="CHEBI:78827"/>
        <dbReference type="EC" id="4.2.1.59"/>
    </reaction>
    <physiologicalReaction direction="left-to-right" evidence="9">
        <dbReference type="Rhea" id="RHEA:13098"/>
    </physiologicalReaction>
</comment>
<dbReference type="GO" id="GO:0004316">
    <property type="term" value="F:3-oxoacyl-[acyl-carrier-protein] reductase (NADPH) activity"/>
    <property type="evidence" value="ECO:0007669"/>
    <property type="project" value="UniProtKB-EC"/>
</dbReference>
<dbReference type="Gene3D" id="3.40.50.1820">
    <property type="entry name" value="alpha/beta hydrolase"/>
    <property type="match status" value="1"/>
</dbReference>
<comment type="catalytic activity">
    <reaction evidence="36">
        <text>(2E)-octadecenoyl-[ACP] + NADPH + H(+) = octadecanoyl-[ACP] + NADP(+)</text>
        <dbReference type="Rhea" id="RHEA:41928"/>
        <dbReference type="Rhea" id="RHEA-COMP:9655"/>
        <dbReference type="Rhea" id="RHEA-COMP:9656"/>
        <dbReference type="ChEBI" id="CHEBI:15378"/>
        <dbReference type="ChEBI" id="CHEBI:57783"/>
        <dbReference type="ChEBI" id="CHEBI:58349"/>
        <dbReference type="ChEBI" id="CHEBI:78489"/>
        <dbReference type="ChEBI" id="CHEBI:78495"/>
    </reaction>
    <physiologicalReaction direction="left-to-right" evidence="36">
        <dbReference type="Rhea" id="RHEA:41929"/>
    </physiologicalReaction>
</comment>
<evidence type="ECO:0000256" key="3">
    <source>
        <dbReference type="ARBA" id="ARBA00022898"/>
    </source>
</evidence>
<evidence type="ECO:0000256" key="6">
    <source>
        <dbReference type="ARBA" id="ARBA00023351"/>
    </source>
</evidence>
<dbReference type="EMBL" id="GGMS01012629">
    <property type="protein sequence ID" value="MBY81832.1"/>
    <property type="molecule type" value="Transcribed_RNA"/>
</dbReference>
<evidence type="ECO:0000256" key="7">
    <source>
        <dbReference type="ARBA" id="ARBA00023373"/>
    </source>
</evidence>
<evidence type="ECO:0000256" key="42">
    <source>
        <dbReference type="ARBA" id="ARBA00049449"/>
    </source>
</evidence>
<comment type="catalytic activity">
    <reaction evidence="11">
        <text>(3R)-hydroxyoctadecanoyl-[ACP] = (2E)-octadecenoyl-[ACP] + H2O</text>
        <dbReference type="Rhea" id="RHEA:41924"/>
        <dbReference type="Rhea" id="RHEA-COMP:9654"/>
        <dbReference type="Rhea" id="RHEA-COMP:9655"/>
        <dbReference type="ChEBI" id="CHEBI:15377"/>
        <dbReference type="ChEBI" id="CHEBI:78488"/>
        <dbReference type="ChEBI" id="CHEBI:78489"/>
    </reaction>
    <physiologicalReaction direction="left-to-right" evidence="11">
        <dbReference type="Rhea" id="RHEA:41925"/>
    </physiologicalReaction>
</comment>
<dbReference type="Pfam" id="PF00698">
    <property type="entry name" value="Acyl_transf_1"/>
    <property type="match status" value="1"/>
</dbReference>
<comment type="catalytic activity">
    <reaction evidence="17">
        <text>a (3R)-hydroxyacyl-[ACP] + NADP(+) = a 3-oxoacyl-[ACP] + NADPH + H(+)</text>
        <dbReference type="Rhea" id="RHEA:17397"/>
        <dbReference type="Rhea" id="RHEA-COMP:9916"/>
        <dbReference type="Rhea" id="RHEA-COMP:9945"/>
        <dbReference type="ChEBI" id="CHEBI:15378"/>
        <dbReference type="ChEBI" id="CHEBI:57783"/>
        <dbReference type="ChEBI" id="CHEBI:58349"/>
        <dbReference type="ChEBI" id="CHEBI:78776"/>
        <dbReference type="ChEBI" id="CHEBI:78827"/>
        <dbReference type="EC" id="1.1.1.100"/>
    </reaction>
    <physiologicalReaction direction="right-to-left" evidence="17">
        <dbReference type="Rhea" id="RHEA:17399"/>
    </physiologicalReaction>
</comment>
<dbReference type="GO" id="GO:0016297">
    <property type="term" value="F:fatty acyl-[ACP] hydrolase activity"/>
    <property type="evidence" value="ECO:0007669"/>
    <property type="project" value="UniProtKB-EC"/>
</dbReference>
<dbReference type="Pfam" id="PF16197">
    <property type="entry name" value="KAsynt_C_assoc"/>
    <property type="match status" value="1"/>
</dbReference>
<dbReference type="SUPFAM" id="SSF51735">
    <property type="entry name" value="NAD(P)-binding Rossmann-fold domains"/>
    <property type="match status" value="1"/>
</dbReference>
<keyword evidence="2" id="KW-0702">S-nitrosylation</keyword>
<evidence type="ECO:0000256" key="30">
    <source>
        <dbReference type="ARBA" id="ARBA00048506"/>
    </source>
</evidence>
<dbReference type="OrthoDB" id="329835at2759"/>